<dbReference type="InterPro" id="IPR036388">
    <property type="entry name" value="WH-like_DNA-bd_sf"/>
</dbReference>
<dbReference type="AlphaFoldDB" id="A0A4Q9QZ25"/>
<evidence type="ECO:0000256" key="4">
    <source>
        <dbReference type="ARBA" id="ARBA00023163"/>
    </source>
</evidence>
<dbReference type="InterPro" id="IPR014284">
    <property type="entry name" value="RNA_pol_sigma-70_dom"/>
</dbReference>
<evidence type="ECO:0000313" key="8">
    <source>
        <dbReference type="Proteomes" id="UP000292639"/>
    </source>
</evidence>
<proteinExistence type="inferred from homology"/>
<keyword evidence="4" id="KW-0804">Transcription</keyword>
<gene>
    <name evidence="7" type="ORF">DNJ96_16640</name>
</gene>
<dbReference type="SUPFAM" id="SSF88946">
    <property type="entry name" value="Sigma2 domain of RNA polymerase sigma factors"/>
    <property type="match status" value="1"/>
</dbReference>
<dbReference type="Proteomes" id="UP000292639">
    <property type="component" value="Unassembled WGS sequence"/>
</dbReference>
<comment type="similarity">
    <text evidence="1">Belongs to the sigma-70 factor family. ECF subfamily.</text>
</comment>
<organism evidence="7 8">
    <name type="scientific">Stutzerimonas kirkiae</name>
    <dbReference type="NCBI Taxonomy" id="2211392"/>
    <lineage>
        <taxon>Bacteria</taxon>
        <taxon>Pseudomonadati</taxon>
        <taxon>Pseudomonadota</taxon>
        <taxon>Gammaproteobacteria</taxon>
        <taxon>Pseudomonadales</taxon>
        <taxon>Pseudomonadaceae</taxon>
        <taxon>Stutzerimonas</taxon>
    </lineage>
</organism>
<reference evidence="7 8" key="1">
    <citation type="submission" date="2018-06" db="EMBL/GenBank/DDBJ databases">
        <title>Three novel Pseudomonas species isolated from symptomatic oak.</title>
        <authorList>
            <person name="Bueno-Gonzalez V."/>
            <person name="Brady C."/>
        </authorList>
    </citation>
    <scope>NUCLEOTIDE SEQUENCE [LARGE SCALE GENOMIC DNA]</scope>
    <source>
        <strain evidence="7 8">P17C</strain>
    </source>
</reference>
<dbReference type="InterPro" id="IPR013324">
    <property type="entry name" value="RNA_pol_sigma_r3/r4-like"/>
</dbReference>
<dbReference type="GO" id="GO:0006352">
    <property type="term" value="P:DNA-templated transcription initiation"/>
    <property type="evidence" value="ECO:0007669"/>
    <property type="project" value="InterPro"/>
</dbReference>
<dbReference type="Gene3D" id="1.10.10.10">
    <property type="entry name" value="Winged helix-like DNA-binding domain superfamily/Winged helix DNA-binding domain"/>
    <property type="match status" value="1"/>
</dbReference>
<dbReference type="PANTHER" id="PTHR43133:SF63">
    <property type="entry name" value="RNA POLYMERASE SIGMA FACTOR FECI-RELATED"/>
    <property type="match status" value="1"/>
</dbReference>
<dbReference type="Gene3D" id="1.10.1740.10">
    <property type="match status" value="1"/>
</dbReference>
<dbReference type="PANTHER" id="PTHR43133">
    <property type="entry name" value="RNA POLYMERASE ECF-TYPE SIGMA FACTO"/>
    <property type="match status" value="1"/>
</dbReference>
<dbReference type="InterPro" id="IPR013249">
    <property type="entry name" value="RNA_pol_sigma70_r4_t2"/>
</dbReference>
<keyword evidence="3" id="KW-0731">Sigma factor</keyword>
<protein>
    <submittedName>
        <fullName evidence="7">RNA polymerase sigma factor</fullName>
    </submittedName>
</protein>
<dbReference type="InterPro" id="IPR007627">
    <property type="entry name" value="RNA_pol_sigma70_r2"/>
</dbReference>
<dbReference type="InterPro" id="IPR039425">
    <property type="entry name" value="RNA_pol_sigma-70-like"/>
</dbReference>
<dbReference type="NCBIfam" id="TIGR02937">
    <property type="entry name" value="sigma70-ECF"/>
    <property type="match status" value="1"/>
</dbReference>
<evidence type="ECO:0000259" key="5">
    <source>
        <dbReference type="Pfam" id="PF04542"/>
    </source>
</evidence>
<dbReference type="RefSeq" id="WP_131185698.1">
    <property type="nucleotide sequence ID" value="NZ_QJUO01000033.1"/>
</dbReference>
<dbReference type="GO" id="GO:0003677">
    <property type="term" value="F:DNA binding"/>
    <property type="evidence" value="ECO:0007669"/>
    <property type="project" value="InterPro"/>
</dbReference>
<dbReference type="EMBL" id="QJUP01000029">
    <property type="protein sequence ID" value="TBU90656.1"/>
    <property type="molecule type" value="Genomic_DNA"/>
</dbReference>
<dbReference type="SUPFAM" id="SSF88659">
    <property type="entry name" value="Sigma3 and sigma4 domains of RNA polymerase sigma factors"/>
    <property type="match status" value="1"/>
</dbReference>
<evidence type="ECO:0000313" key="7">
    <source>
        <dbReference type="EMBL" id="TBU90656.1"/>
    </source>
</evidence>
<feature type="domain" description="RNA polymerase sigma-70 region 2" evidence="5">
    <location>
        <begin position="9"/>
        <end position="74"/>
    </location>
</feature>
<dbReference type="InterPro" id="IPR013325">
    <property type="entry name" value="RNA_pol_sigma_r2"/>
</dbReference>
<dbReference type="OrthoDB" id="9794372at2"/>
<evidence type="ECO:0000259" key="6">
    <source>
        <dbReference type="Pfam" id="PF08281"/>
    </source>
</evidence>
<keyword evidence="2" id="KW-0805">Transcription regulation</keyword>
<dbReference type="Pfam" id="PF08281">
    <property type="entry name" value="Sigma70_r4_2"/>
    <property type="match status" value="1"/>
</dbReference>
<dbReference type="GO" id="GO:0016987">
    <property type="term" value="F:sigma factor activity"/>
    <property type="evidence" value="ECO:0007669"/>
    <property type="project" value="UniProtKB-KW"/>
</dbReference>
<comment type="caution">
    <text evidence="7">The sequence shown here is derived from an EMBL/GenBank/DDBJ whole genome shotgun (WGS) entry which is preliminary data.</text>
</comment>
<keyword evidence="8" id="KW-1185">Reference proteome</keyword>
<dbReference type="Pfam" id="PF04542">
    <property type="entry name" value="Sigma70_r2"/>
    <property type="match status" value="1"/>
</dbReference>
<evidence type="ECO:0000256" key="3">
    <source>
        <dbReference type="ARBA" id="ARBA00023082"/>
    </source>
</evidence>
<evidence type="ECO:0000256" key="1">
    <source>
        <dbReference type="ARBA" id="ARBA00010641"/>
    </source>
</evidence>
<feature type="domain" description="RNA polymerase sigma factor 70 region 4 type 2" evidence="6">
    <location>
        <begin position="107"/>
        <end position="159"/>
    </location>
</feature>
<name>A0A4Q9QZ25_9GAMM</name>
<accession>A0A4Q9QZ25</accession>
<sequence length="167" mass="19736">MTDADLKALFLAHRDELQVYLRRRVGCQETAADLTQETFLKLAEREDRSRIESVRAYLFQSARNLLVDHRRRERYRQGEELTEEQRQRHEPLTPPLEQRIAASEQLERLYAIIQAMPPRCREVFLLVRLEGLTYARIGERLGISPKTAFSHMVRALELLEQHTRELP</sequence>
<evidence type="ECO:0000256" key="2">
    <source>
        <dbReference type="ARBA" id="ARBA00023015"/>
    </source>
</evidence>